<protein>
    <submittedName>
        <fullName evidence="1">Uncharacterized protein</fullName>
    </submittedName>
</protein>
<organism evidence="1 2">
    <name type="scientific">Bathymodiolus azoricus thioautotrophic gill symbiont</name>
    <dbReference type="NCBI Taxonomy" id="235205"/>
    <lineage>
        <taxon>Bacteria</taxon>
        <taxon>Pseudomonadati</taxon>
        <taxon>Pseudomonadota</taxon>
        <taxon>Gammaproteobacteria</taxon>
        <taxon>sulfur-oxidizing symbionts</taxon>
    </lineage>
</organism>
<proteinExistence type="predicted"/>
<dbReference type="Proteomes" id="UP000198988">
    <property type="component" value="Unassembled WGS sequence"/>
</dbReference>
<reference evidence="2" key="1">
    <citation type="submission" date="2016-06" db="EMBL/GenBank/DDBJ databases">
        <authorList>
            <person name="Petersen J."/>
            <person name="Sayavedra L."/>
        </authorList>
    </citation>
    <scope>NUCLEOTIDE SEQUENCE [LARGE SCALE GENOMIC DNA]</scope>
    <source>
        <strain evidence="2">BazSymA</strain>
    </source>
</reference>
<evidence type="ECO:0000313" key="2">
    <source>
        <dbReference type="Proteomes" id="UP000198988"/>
    </source>
</evidence>
<dbReference type="AlphaFoldDB" id="A0A1H6MB56"/>
<evidence type="ECO:0000313" key="1">
    <source>
        <dbReference type="EMBL" id="SEH98609.1"/>
    </source>
</evidence>
<gene>
    <name evidence="1" type="ORF">BAZSYMA_ACONTIG57715_2</name>
</gene>
<dbReference type="EMBL" id="CDSC02000400">
    <property type="protein sequence ID" value="SEH98609.1"/>
    <property type="molecule type" value="Genomic_DNA"/>
</dbReference>
<accession>A0A1H6MB56</accession>
<name>A0A1H6MB56_9GAMM</name>
<sequence length="50" mass="6045">MRGNFLIKNPNNAVKNCNRINKHDHHSIRQCNQAKYPNQSWRDNPHQCRF</sequence>